<feature type="chain" id="PRO_5011589895" evidence="1">
    <location>
        <begin position="25"/>
        <end position="121"/>
    </location>
</feature>
<organism evidence="2 3">
    <name type="scientific">Dokdonella immobilis</name>
    <dbReference type="NCBI Taxonomy" id="578942"/>
    <lineage>
        <taxon>Bacteria</taxon>
        <taxon>Pseudomonadati</taxon>
        <taxon>Pseudomonadota</taxon>
        <taxon>Gammaproteobacteria</taxon>
        <taxon>Lysobacterales</taxon>
        <taxon>Rhodanobacteraceae</taxon>
        <taxon>Dokdonella</taxon>
    </lineage>
</organism>
<dbReference type="EMBL" id="FOVF01000003">
    <property type="protein sequence ID" value="SFN06692.1"/>
    <property type="molecule type" value="Genomic_DNA"/>
</dbReference>
<dbReference type="Proteomes" id="UP000198575">
    <property type="component" value="Unassembled WGS sequence"/>
</dbReference>
<keyword evidence="3" id="KW-1185">Reference proteome</keyword>
<name>A0A1I4VZN1_9GAMM</name>
<protein>
    <submittedName>
        <fullName evidence="2">Uncharacterized protein</fullName>
    </submittedName>
</protein>
<gene>
    <name evidence="2" type="ORF">SAMN05216289_103210</name>
</gene>
<sequence>MSKINQIALCGLLFAVVLAPPAFAGKGDSKVIIVNKSNWAIHEMYFSPTDDDEWGEDQLGDHTIETGDQFTLTGVPCDSWDVKVVDEDGDECVVSDVALCADNDKWVIKDSDLLACQAASE</sequence>
<proteinExistence type="predicted"/>
<evidence type="ECO:0000313" key="3">
    <source>
        <dbReference type="Proteomes" id="UP000198575"/>
    </source>
</evidence>
<reference evidence="2 3" key="1">
    <citation type="submission" date="2016-10" db="EMBL/GenBank/DDBJ databases">
        <authorList>
            <person name="de Groot N.N."/>
        </authorList>
    </citation>
    <scope>NUCLEOTIDE SEQUENCE [LARGE SCALE GENOMIC DNA]</scope>
    <source>
        <strain evidence="2 3">CGMCC 1.7659</strain>
    </source>
</reference>
<feature type="signal peptide" evidence="1">
    <location>
        <begin position="1"/>
        <end position="24"/>
    </location>
</feature>
<evidence type="ECO:0000256" key="1">
    <source>
        <dbReference type="SAM" id="SignalP"/>
    </source>
</evidence>
<dbReference type="RefSeq" id="WP_092405020.1">
    <property type="nucleotide sequence ID" value="NZ_FOVF01000003.1"/>
</dbReference>
<accession>A0A1I4VZN1</accession>
<evidence type="ECO:0000313" key="2">
    <source>
        <dbReference type="EMBL" id="SFN06692.1"/>
    </source>
</evidence>
<keyword evidence="1" id="KW-0732">Signal</keyword>
<dbReference type="OrthoDB" id="6898737at2"/>
<dbReference type="AlphaFoldDB" id="A0A1I4VZN1"/>